<evidence type="ECO:0000313" key="3">
    <source>
        <dbReference type="Proteomes" id="UP000299102"/>
    </source>
</evidence>
<evidence type="ECO:0000256" key="1">
    <source>
        <dbReference type="SAM" id="MobiDB-lite"/>
    </source>
</evidence>
<accession>A0A4C1Y171</accession>
<sequence>MTYQRPAFWRVPHQRRDPEDDEIRTFRQKKRVFSKRRRAECAGGAAHAPADVGRAASCAMFERPGARAQPLKIPSFPSNYNQVRSAFDVQAVRRRCTVRPCAGRGACSRWRANLARTKPRRAAALGPPDSDRSGSSDRARAPAPAMGRLHTFVVTLRRESRDTNWGLRLVGGADLATPLIVTRVHSATPYRDGFRRNFSPELKSIRYERFER</sequence>
<evidence type="ECO:0000313" key="2">
    <source>
        <dbReference type="EMBL" id="GBP68714.1"/>
    </source>
</evidence>
<name>A0A4C1Y171_EUMVA</name>
<feature type="compositionally biased region" description="Basic and acidic residues" evidence="1">
    <location>
        <begin position="129"/>
        <end position="140"/>
    </location>
</feature>
<keyword evidence="3" id="KW-1185">Reference proteome</keyword>
<protein>
    <submittedName>
        <fullName evidence="2">Uncharacterized protein</fullName>
    </submittedName>
</protein>
<gene>
    <name evidence="2" type="ORF">EVAR_75328_1</name>
</gene>
<reference evidence="2 3" key="1">
    <citation type="journal article" date="2019" name="Commun. Biol.">
        <title>The bagworm genome reveals a unique fibroin gene that provides high tensile strength.</title>
        <authorList>
            <person name="Kono N."/>
            <person name="Nakamura H."/>
            <person name="Ohtoshi R."/>
            <person name="Tomita M."/>
            <person name="Numata K."/>
            <person name="Arakawa K."/>
        </authorList>
    </citation>
    <scope>NUCLEOTIDE SEQUENCE [LARGE SCALE GENOMIC DNA]</scope>
</reference>
<feature type="region of interest" description="Disordered" evidence="1">
    <location>
        <begin position="118"/>
        <end position="144"/>
    </location>
</feature>
<comment type="caution">
    <text evidence="2">The sequence shown here is derived from an EMBL/GenBank/DDBJ whole genome shotgun (WGS) entry which is preliminary data.</text>
</comment>
<dbReference type="OrthoDB" id="445995at2759"/>
<dbReference type="AlphaFoldDB" id="A0A4C1Y171"/>
<organism evidence="2 3">
    <name type="scientific">Eumeta variegata</name>
    <name type="common">Bagworm moth</name>
    <name type="synonym">Eumeta japonica</name>
    <dbReference type="NCBI Taxonomy" id="151549"/>
    <lineage>
        <taxon>Eukaryota</taxon>
        <taxon>Metazoa</taxon>
        <taxon>Ecdysozoa</taxon>
        <taxon>Arthropoda</taxon>
        <taxon>Hexapoda</taxon>
        <taxon>Insecta</taxon>
        <taxon>Pterygota</taxon>
        <taxon>Neoptera</taxon>
        <taxon>Endopterygota</taxon>
        <taxon>Lepidoptera</taxon>
        <taxon>Glossata</taxon>
        <taxon>Ditrysia</taxon>
        <taxon>Tineoidea</taxon>
        <taxon>Psychidae</taxon>
        <taxon>Oiketicinae</taxon>
        <taxon>Eumeta</taxon>
    </lineage>
</organism>
<proteinExistence type="predicted"/>
<dbReference type="Proteomes" id="UP000299102">
    <property type="component" value="Unassembled WGS sequence"/>
</dbReference>
<dbReference type="EMBL" id="BGZK01001021">
    <property type="protein sequence ID" value="GBP68714.1"/>
    <property type="molecule type" value="Genomic_DNA"/>
</dbReference>